<feature type="binding site" evidence="6">
    <location>
        <position position="52"/>
    </location>
    <ligand>
        <name>ATP</name>
        <dbReference type="ChEBI" id="CHEBI:30616"/>
    </ligand>
</feature>
<evidence type="ECO:0000259" key="8">
    <source>
        <dbReference type="PROSITE" id="PS50011"/>
    </source>
</evidence>
<organism evidence="9 10">
    <name type="scientific">Blepharisma stoltei</name>
    <dbReference type="NCBI Taxonomy" id="1481888"/>
    <lineage>
        <taxon>Eukaryota</taxon>
        <taxon>Sar</taxon>
        <taxon>Alveolata</taxon>
        <taxon>Ciliophora</taxon>
        <taxon>Postciliodesmatophora</taxon>
        <taxon>Heterotrichea</taxon>
        <taxon>Heterotrichida</taxon>
        <taxon>Blepharismidae</taxon>
        <taxon>Blepharisma</taxon>
    </lineage>
</organism>
<evidence type="ECO:0000256" key="3">
    <source>
        <dbReference type="ARBA" id="ARBA00022741"/>
    </source>
</evidence>
<dbReference type="PROSITE" id="PS50011">
    <property type="entry name" value="PROTEIN_KINASE_DOM"/>
    <property type="match status" value="1"/>
</dbReference>
<dbReference type="AlphaFoldDB" id="A0AAU9JFJ2"/>
<evidence type="ECO:0000256" key="5">
    <source>
        <dbReference type="ARBA" id="ARBA00022840"/>
    </source>
</evidence>
<evidence type="ECO:0000256" key="6">
    <source>
        <dbReference type="PROSITE-ProRule" id="PRU10141"/>
    </source>
</evidence>
<proteinExistence type="predicted"/>
<dbReference type="InterPro" id="IPR000719">
    <property type="entry name" value="Prot_kinase_dom"/>
</dbReference>
<protein>
    <recommendedName>
        <fullName evidence="8">Protein kinase domain-containing protein</fullName>
    </recommendedName>
</protein>
<evidence type="ECO:0000256" key="4">
    <source>
        <dbReference type="ARBA" id="ARBA00022777"/>
    </source>
</evidence>
<feature type="region of interest" description="Disordered" evidence="7">
    <location>
        <begin position="338"/>
        <end position="368"/>
    </location>
</feature>
<keyword evidence="3 6" id="KW-0547">Nucleotide-binding</keyword>
<dbReference type="InterPro" id="IPR011009">
    <property type="entry name" value="Kinase-like_dom_sf"/>
</dbReference>
<dbReference type="SMART" id="SM00220">
    <property type="entry name" value="S_TKc"/>
    <property type="match status" value="1"/>
</dbReference>
<feature type="domain" description="Protein kinase" evidence="8">
    <location>
        <begin position="23"/>
        <end position="275"/>
    </location>
</feature>
<dbReference type="EMBL" id="CAJZBQ010000041">
    <property type="protein sequence ID" value="CAG9326816.1"/>
    <property type="molecule type" value="Genomic_DNA"/>
</dbReference>
<dbReference type="Proteomes" id="UP001162131">
    <property type="component" value="Unassembled WGS sequence"/>
</dbReference>
<evidence type="ECO:0000313" key="10">
    <source>
        <dbReference type="Proteomes" id="UP001162131"/>
    </source>
</evidence>
<evidence type="ECO:0000256" key="2">
    <source>
        <dbReference type="ARBA" id="ARBA00022679"/>
    </source>
</evidence>
<reference evidence="9" key="1">
    <citation type="submission" date="2021-09" db="EMBL/GenBank/DDBJ databases">
        <authorList>
            <consortium name="AG Swart"/>
            <person name="Singh M."/>
            <person name="Singh A."/>
            <person name="Seah K."/>
            <person name="Emmerich C."/>
        </authorList>
    </citation>
    <scope>NUCLEOTIDE SEQUENCE</scope>
    <source>
        <strain evidence="9">ATCC30299</strain>
    </source>
</reference>
<dbReference type="Gene3D" id="1.10.510.10">
    <property type="entry name" value="Transferase(Phosphotransferase) domain 1"/>
    <property type="match status" value="1"/>
</dbReference>
<keyword evidence="1" id="KW-0723">Serine/threonine-protein kinase</keyword>
<dbReference type="InterPro" id="IPR008271">
    <property type="entry name" value="Ser/Thr_kinase_AS"/>
</dbReference>
<sequence>MSRSSSVPRRSSSPSKAHSIGHYMLGRSIGEGTFGKVMLGTHILTGEKVAIKVLEKDRIKDSSDVERVSREIKILKMMRHTNIIQLYEIIEAPKQLYLIMEYVCGGELFDFIVARGKVKENQACLFLQQILSGVEYIHKLGIVHRDLKPENLLLDESRNIKIVDFGLSNTYRPGETLKTACGSPCYAAPEMIAGKRYHGITVDIWSCGVILYAAICGYLPFEDENTSVLYKKIMSGDYKCPKWVSFEAQDLLKRILNTNPEDRYTIDMIRRHPWFLRHAEANSIVKYDEIVADENVLNQLDQYGIDLENAREAIIQGKHNHVTATYYLQLKKSKANEGLNLSKTPSNPAPPPAPLPVASPNPHPPFKPIPAEIKLMNPKIKRFLENIRVESTGGSSSKEADLAYKTQDFTRSYYKREGSTRAGQRIKLYSQLTPHQPNEPRSVSTNPRVGKYKPKEPESAKPPAPRTFRGRHFVKREKSPISANMENHLNLSFNHSPRATTAMDYFNTQF</sequence>
<dbReference type="CDD" id="cd14003">
    <property type="entry name" value="STKc_AMPK-like"/>
    <property type="match status" value="1"/>
</dbReference>
<accession>A0AAU9JFJ2</accession>
<evidence type="ECO:0000256" key="1">
    <source>
        <dbReference type="ARBA" id="ARBA00022527"/>
    </source>
</evidence>
<keyword evidence="2" id="KW-0808">Transferase</keyword>
<feature type="region of interest" description="Disordered" evidence="7">
    <location>
        <begin position="432"/>
        <end position="467"/>
    </location>
</feature>
<dbReference type="GO" id="GO:0035556">
    <property type="term" value="P:intracellular signal transduction"/>
    <property type="evidence" value="ECO:0007669"/>
    <property type="project" value="TreeGrafter"/>
</dbReference>
<dbReference type="GO" id="GO:0004674">
    <property type="term" value="F:protein serine/threonine kinase activity"/>
    <property type="evidence" value="ECO:0007669"/>
    <property type="project" value="UniProtKB-KW"/>
</dbReference>
<keyword evidence="4" id="KW-0418">Kinase</keyword>
<gene>
    <name evidence="9" type="ORF">BSTOLATCC_MIC42082</name>
</gene>
<evidence type="ECO:0000256" key="7">
    <source>
        <dbReference type="SAM" id="MobiDB-lite"/>
    </source>
</evidence>
<dbReference type="PANTHER" id="PTHR24346:SF82">
    <property type="entry name" value="KP78A-RELATED"/>
    <property type="match status" value="1"/>
</dbReference>
<comment type="caution">
    <text evidence="9">The sequence shown here is derived from an EMBL/GenBank/DDBJ whole genome shotgun (WGS) entry which is preliminary data.</text>
</comment>
<dbReference type="SUPFAM" id="SSF56112">
    <property type="entry name" value="Protein kinase-like (PK-like)"/>
    <property type="match status" value="1"/>
</dbReference>
<dbReference type="InterPro" id="IPR017441">
    <property type="entry name" value="Protein_kinase_ATP_BS"/>
</dbReference>
<feature type="compositionally biased region" description="Pro residues" evidence="7">
    <location>
        <begin position="347"/>
        <end position="368"/>
    </location>
</feature>
<keyword evidence="5 6" id="KW-0067">ATP-binding</keyword>
<dbReference type="FunFam" id="3.30.200.20:FF:000003">
    <property type="entry name" value="Non-specific serine/threonine protein kinase"/>
    <property type="match status" value="1"/>
</dbReference>
<dbReference type="Pfam" id="PF00069">
    <property type="entry name" value="Pkinase"/>
    <property type="match status" value="1"/>
</dbReference>
<name>A0AAU9JFJ2_9CILI</name>
<dbReference type="CDD" id="cd14335">
    <property type="entry name" value="UBA_SnRK1_plant"/>
    <property type="match status" value="1"/>
</dbReference>
<dbReference type="PROSITE" id="PS00108">
    <property type="entry name" value="PROTEIN_KINASE_ST"/>
    <property type="match status" value="1"/>
</dbReference>
<keyword evidence="10" id="KW-1185">Reference proteome</keyword>
<dbReference type="FunFam" id="1.10.510.10:FF:000740">
    <property type="entry name" value="SNF1-related protein kinase, putative"/>
    <property type="match status" value="1"/>
</dbReference>
<dbReference type="PROSITE" id="PS00107">
    <property type="entry name" value="PROTEIN_KINASE_ATP"/>
    <property type="match status" value="1"/>
</dbReference>
<evidence type="ECO:0000313" key="9">
    <source>
        <dbReference type="EMBL" id="CAG9326816.1"/>
    </source>
</evidence>
<dbReference type="PANTHER" id="PTHR24346">
    <property type="entry name" value="MAP/MICROTUBULE AFFINITY-REGULATING KINASE"/>
    <property type="match status" value="1"/>
</dbReference>
<dbReference type="GO" id="GO:0005737">
    <property type="term" value="C:cytoplasm"/>
    <property type="evidence" value="ECO:0007669"/>
    <property type="project" value="TreeGrafter"/>
</dbReference>
<dbReference type="GO" id="GO:0005524">
    <property type="term" value="F:ATP binding"/>
    <property type="evidence" value="ECO:0007669"/>
    <property type="project" value="UniProtKB-UniRule"/>
</dbReference>
<feature type="compositionally biased region" description="Polar residues" evidence="7">
    <location>
        <begin position="432"/>
        <end position="447"/>
    </location>
</feature>